<sequence>MRSIKKHKDEKSASLISRFAAEYFGIESNRDSLITITRVDMLDRGRRALVYFTALPTEKEATALEFAMRRRNDFRQFIMTKKSFGFAPKIDFCIDLGEHNRQRIDELSNESVS</sequence>
<accession>A0A0G0PPP6</accession>
<dbReference type="Gene3D" id="3.30.300.20">
    <property type="match status" value="1"/>
</dbReference>
<proteinExistence type="predicted"/>
<dbReference type="EMBL" id="LBXL01000019">
    <property type="protein sequence ID" value="KKR29888.1"/>
    <property type="molecule type" value="Genomic_DNA"/>
</dbReference>
<name>A0A0G0PPP6_9BACT</name>
<dbReference type="Proteomes" id="UP000034793">
    <property type="component" value="Unassembled WGS sequence"/>
</dbReference>
<dbReference type="InterPro" id="IPR015946">
    <property type="entry name" value="KH_dom-like_a/b"/>
</dbReference>
<gene>
    <name evidence="1" type="ORF">UT61_C0019G0005</name>
</gene>
<dbReference type="InterPro" id="IPR023799">
    <property type="entry name" value="RbfA_dom_sf"/>
</dbReference>
<comment type="caution">
    <text evidence="1">The sequence shown here is derived from an EMBL/GenBank/DDBJ whole genome shotgun (WGS) entry which is preliminary data.</text>
</comment>
<evidence type="ECO:0000313" key="1">
    <source>
        <dbReference type="EMBL" id="KKR29888.1"/>
    </source>
</evidence>
<reference evidence="1 2" key="1">
    <citation type="journal article" date="2015" name="Nature">
        <title>rRNA introns, odd ribosomes, and small enigmatic genomes across a large radiation of phyla.</title>
        <authorList>
            <person name="Brown C.T."/>
            <person name="Hug L.A."/>
            <person name="Thomas B.C."/>
            <person name="Sharon I."/>
            <person name="Castelle C.J."/>
            <person name="Singh A."/>
            <person name="Wilkins M.J."/>
            <person name="Williams K.H."/>
            <person name="Banfield J.F."/>
        </authorList>
    </citation>
    <scope>NUCLEOTIDE SEQUENCE [LARGE SCALE GENOMIC DNA]</scope>
</reference>
<evidence type="ECO:0000313" key="2">
    <source>
        <dbReference type="Proteomes" id="UP000034793"/>
    </source>
</evidence>
<organism evidence="1 2">
    <name type="scientific">Candidatus Woesebacteria bacterium GW2011_GWA1_39_8</name>
    <dbReference type="NCBI Taxonomy" id="1618552"/>
    <lineage>
        <taxon>Bacteria</taxon>
        <taxon>Candidatus Woeseibacteriota</taxon>
    </lineage>
</organism>
<dbReference type="SUPFAM" id="SSF89919">
    <property type="entry name" value="Ribosome-binding factor A, RbfA"/>
    <property type="match status" value="1"/>
</dbReference>
<protein>
    <submittedName>
        <fullName evidence="1">Ribosome-binding factor A</fullName>
    </submittedName>
</protein>
<dbReference type="AlphaFoldDB" id="A0A0G0PPP6"/>